<protein>
    <submittedName>
        <fullName evidence="1">Uncharacterized protein</fullName>
    </submittedName>
</protein>
<sequence>MRERVPETSETPNPKSLRRENPKLIKVFRLSIQCSTWAYSAAKSIPCFGICLELASISLSVSCTSALLGVLLRGELCK</sequence>
<name>A0AAN9N5N4_PHACN</name>
<gene>
    <name evidence="1" type="ORF">VNO80_08853</name>
</gene>
<dbReference type="EMBL" id="JAYMYR010000004">
    <property type="protein sequence ID" value="KAK7366852.1"/>
    <property type="molecule type" value="Genomic_DNA"/>
</dbReference>
<comment type="caution">
    <text evidence="1">The sequence shown here is derived from an EMBL/GenBank/DDBJ whole genome shotgun (WGS) entry which is preliminary data.</text>
</comment>
<dbReference type="AlphaFoldDB" id="A0AAN9N5N4"/>
<proteinExistence type="predicted"/>
<reference evidence="1 2" key="1">
    <citation type="submission" date="2024-01" db="EMBL/GenBank/DDBJ databases">
        <title>The genomes of 5 underutilized Papilionoideae crops provide insights into root nodulation and disease resistanc.</title>
        <authorList>
            <person name="Jiang F."/>
        </authorList>
    </citation>
    <scope>NUCLEOTIDE SEQUENCE [LARGE SCALE GENOMIC DNA]</scope>
    <source>
        <strain evidence="1">JINMINGXINNONG_FW02</strain>
        <tissue evidence="1">Leaves</tissue>
    </source>
</reference>
<organism evidence="1 2">
    <name type="scientific">Phaseolus coccineus</name>
    <name type="common">Scarlet runner bean</name>
    <name type="synonym">Phaseolus multiflorus</name>
    <dbReference type="NCBI Taxonomy" id="3886"/>
    <lineage>
        <taxon>Eukaryota</taxon>
        <taxon>Viridiplantae</taxon>
        <taxon>Streptophyta</taxon>
        <taxon>Embryophyta</taxon>
        <taxon>Tracheophyta</taxon>
        <taxon>Spermatophyta</taxon>
        <taxon>Magnoliopsida</taxon>
        <taxon>eudicotyledons</taxon>
        <taxon>Gunneridae</taxon>
        <taxon>Pentapetalae</taxon>
        <taxon>rosids</taxon>
        <taxon>fabids</taxon>
        <taxon>Fabales</taxon>
        <taxon>Fabaceae</taxon>
        <taxon>Papilionoideae</taxon>
        <taxon>50 kb inversion clade</taxon>
        <taxon>NPAAA clade</taxon>
        <taxon>indigoferoid/millettioid clade</taxon>
        <taxon>Phaseoleae</taxon>
        <taxon>Phaseolus</taxon>
    </lineage>
</organism>
<keyword evidence="2" id="KW-1185">Reference proteome</keyword>
<accession>A0AAN9N5N4</accession>
<evidence type="ECO:0000313" key="1">
    <source>
        <dbReference type="EMBL" id="KAK7366852.1"/>
    </source>
</evidence>
<dbReference type="Proteomes" id="UP001374584">
    <property type="component" value="Unassembled WGS sequence"/>
</dbReference>
<evidence type="ECO:0000313" key="2">
    <source>
        <dbReference type="Proteomes" id="UP001374584"/>
    </source>
</evidence>